<dbReference type="AlphaFoldDB" id="A0A2M3ZNL8"/>
<organism evidence="1">
    <name type="scientific">Anopheles braziliensis</name>
    <dbReference type="NCBI Taxonomy" id="58242"/>
    <lineage>
        <taxon>Eukaryota</taxon>
        <taxon>Metazoa</taxon>
        <taxon>Ecdysozoa</taxon>
        <taxon>Arthropoda</taxon>
        <taxon>Hexapoda</taxon>
        <taxon>Insecta</taxon>
        <taxon>Pterygota</taxon>
        <taxon>Neoptera</taxon>
        <taxon>Endopterygota</taxon>
        <taxon>Diptera</taxon>
        <taxon>Nematocera</taxon>
        <taxon>Culicoidea</taxon>
        <taxon>Culicidae</taxon>
        <taxon>Anophelinae</taxon>
        <taxon>Anopheles</taxon>
    </lineage>
</organism>
<name>A0A2M3ZNL8_9DIPT</name>
<accession>A0A2M3ZNL8</accession>
<protein>
    <submittedName>
        <fullName evidence="1">Putative secreted peptide</fullName>
    </submittedName>
</protein>
<dbReference type="EMBL" id="GGFM01009331">
    <property type="protein sequence ID" value="MBW30082.1"/>
    <property type="molecule type" value="Transcribed_RNA"/>
</dbReference>
<reference evidence="1" key="1">
    <citation type="submission" date="2018-01" db="EMBL/GenBank/DDBJ databases">
        <title>An insight into the sialome of Amazonian anophelines.</title>
        <authorList>
            <person name="Ribeiro J.M."/>
            <person name="Scarpassa V."/>
            <person name="Calvo E."/>
        </authorList>
    </citation>
    <scope>NUCLEOTIDE SEQUENCE</scope>
    <source>
        <tissue evidence="1">Salivary glands</tissue>
    </source>
</reference>
<sequence>MMVMMVRMMRMVRVVRGQVQLGRFAPQRRMQRRGRNGGCGRGRTLVMRRMMMMMMVVGGRRMMQHTVHGGRRMGRMVLERRSGRPGATVVGTGMHRCMPTVW</sequence>
<proteinExistence type="predicted"/>
<evidence type="ECO:0000313" key="1">
    <source>
        <dbReference type="EMBL" id="MBW30082.1"/>
    </source>
</evidence>